<protein>
    <submittedName>
        <fullName evidence="1">Uncharacterized protein</fullName>
    </submittedName>
</protein>
<name>A0A8R1XPE6_ONCVO</name>
<dbReference type="Proteomes" id="UP000024404">
    <property type="component" value="Unassembled WGS sequence"/>
</dbReference>
<organism evidence="1 2">
    <name type="scientific">Onchocerca volvulus</name>
    <dbReference type="NCBI Taxonomy" id="6282"/>
    <lineage>
        <taxon>Eukaryota</taxon>
        <taxon>Metazoa</taxon>
        <taxon>Ecdysozoa</taxon>
        <taxon>Nematoda</taxon>
        <taxon>Chromadorea</taxon>
        <taxon>Rhabditida</taxon>
        <taxon>Spirurina</taxon>
        <taxon>Spiruromorpha</taxon>
        <taxon>Filarioidea</taxon>
        <taxon>Onchocercidae</taxon>
        <taxon>Onchocerca</taxon>
    </lineage>
</organism>
<proteinExistence type="predicted"/>
<reference evidence="1" key="2">
    <citation type="submission" date="2022-06" db="UniProtKB">
        <authorList>
            <consortium name="EnsemblMetazoa"/>
        </authorList>
    </citation>
    <scope>IDENTIFICATION</scope>
</reference>
<keyword evidence="2" id="KW-1185">Reference proteome</keyword>
<dbReference type="EnsemblMetazoa" id="OVOC10972.1">
    <property type="protein sequence ID" value="OVOC10972.1"/>
    <property type="gene ID" value="WBGene00247781"/>
</dbReference>
<evidence type="ECO:0000313" key="1">
    <source>
        <dbReference type="EnsemblMetazoa" id="OVOC10972.1"/>
    </source>
</evidence>
<dbReference type="AlphaFoldDB" id="A0A8R1XPE6"/>
<reference evidence="2" key="1">
    <citation type="submission" date="2013-10" db="EMBL/GenBank/DDBJ databases">
        <title>Genome sequencing of Onchocerca volvulus.</title>
        <authorList>
            <person name="Cotton J."/>
            <person name="Tsai J."/>
            <person name="Stanley E."/>
            <person name="Tracey A."/>
            <person name="Holroyd N."/>
            <person name="Lustigman S."/>
            <person name="Berriman M."/>
        </authorList>
    </citation>
    <scope>NUCLEOTIDE SEQUENCE</scope>
</reference>
<sequence>MFLLFSIMLSDVLSKQTWFISQKAFQNQQLRNASLFTLLSQKASFPERLQTQNRSRNFRKNLLSSAHGSQQQKQILSNMNIIQESISSESISHVWYRSKFLLQNDEQMSQRENDMRHRHLPTTLTVHQKTLNETDKTDVFKHMPFPKSNFSHPLFHKRPNIRQRQERLLELQQSASLKEQSSQPRQFPALTIATFEPKAPVRHFIRKGYRSSDLSRVSQVSKNYGNLSSKLLASIVYENIGNAIKEV</sequence>
<dbReference type="EMBL" id="CMVM020000346">
    <property type="status" value="NOT_ANNOTATED_CDS"/>
    <property type="molecule type" value="Genomic_DNA"/>
</dbReference>
<accession>A0A8R1XPE6</accession>
<evidence type="ECO:0000313" key="2">
    <source>
        <dbReference type="Proteomes" id="UP000024404"/>
    </source>
</evidence>